<dbReference type="Gene3D" id="1.25.40.10">
    <property type="entry name" value="Tetratricopeptide repeat domain"/>
    <property type="match status" value="1"/>
</dbReference>
<dbReference type="STRING" id="1346791.M529_20820"/>
<gene>
    <name evidence="4" type="ORF">M529_20820</name>
</gene>
<feature type="repeat" description="TPR" evidence="1">
    <location>
        <begin position="87"/>
        <end position="120"/>
    </location>
</feature>
<keyword evidence="1" id="KW-0802">TPR repeat</keyword>
<name>T0K180_9SPHN</name>
<feature type="coiled-coil region" evidence="2">
    <location>
        <begin position="207"/>
        <end position="234"/>
    </location>
</feature>
<accession>T0K180</accession>
<dbReference type="InterPro" id="IPR011990">
    <property type="entry name" value="TPR-like_helical_dom_sf"/>
</dbReference>
<evidence type="ECO:0000256" key="1">
    <source>
        <dbReference type="PROSITE-ProRule" id="PRU00339"/>
    </source>
</evidence>
<dbReference type="PATRIC" id="fig|1346791.3.peg.4029"/>
<dbReference type="Pfam" id="PF14559">
    <property type="entry name" value="TPR_19"/>
    <property type="match status" value="1"/>
</dbReference>
<feature type="transmembrane region" description="Helical" evidence="3">
    <location>
        <begin position="25"/>
        <end position="45"/>
    </location>
</feature>
<keyword evidence="3" id="KW-1133">Transmembrane helix</keyword>
<organism evidence="4 5">
    <name type="scientific">Sphingobium ummariense RL-3</name>
    <dbReference type="NCBI Taxonomy" id="1346791"/>
    <lineage>
        <taxon>Bacteria</taxon>
        <taxon>Pseudomonadati</taxon>
        <taxon>Pseudomonadota</taxon>
        <taxon>Alphaproteobacteria</taxon>
        <taxon>Sphingomonadales</taxon>
        <taxon>Sphingomonadaceae</taxon>
        <taxon>Sphingobium</taxon>
    </lineage>
</organism>
<dbReference type="eggNOG" id="COG4700">
    <property type="taxonomic scope" value="Bacteria"/>
</dbReference>
<dbReference type="Proteomes" id="UP000015523">
    <property type="component" value="Unassembled WGS sequence"/>
</dbReference>
<proteinExistence type="predicted"/>
<protein>
    <submittedName>
        <fullName evidence="4">Uncharacterized protein</fullName>
    </submittedName>
</protein>
<dbReference type="OrthoDB" id="7559170at2"/>
<dbReference type="PROSITE" id="PS50005">
    <property type="entry name" value="TPR"/>
    <property type="match status" value="1"/>
</dbReference>
<dbReference type="InterPro" id="IPR019734">
    <property type="entry name" value="TPR_rpt"/>
</dbReference>
<dbReference type="SUPFAM" id="SSF48452">
    <property type="entry name" value="TPR-like"/>
    <property type="match status" value="1"/>
</dbReference>
<dbReference type="RefSeq" id="WP_021319744.1">
    <property type="nucleotide sequence ID" value="NZ_AUWY01000123.1"/>
</dbReference>
<dbReference type="PIRSF" id="PIRSF030959">
    <property type="entry name" value="UCP030959"/>
    <property type="match status" value="1"/>
</dbReference>
<keyword evidence="3" id="KW-0472">Membrane</keyword>
<sequence>MIWLVTSICIQIICAVHVIRTGRNQIWMLFIFLFSLLGCFAYLMLEVMPAYWGNRHLRTARAQVAGKVDPERDVRRAQRDLELADTAANHIALGDAQAARGRYAEAEAAYRKGLALGPGNDWGTQVKLAQVLFERGSSREALTLLDGVPEVSRGSEWDRRGLLRARLLADLGRDAEARALFEDVMSRIAGEEARCHYAAFLIERDDRVRARQVLEEVEQRARRLDRTQRVAQADMYRWAGEKLAELRRASA</sequence>
<reference evidence="4 5" key="1">
    <citation type="journal article" date="2013" name="Genome Announc.">
        <title>Draft Genome Sequence of Sphingobium ummariense Strain RL-3, a Hexachlorocyclohexane-Degrading Bacterium.</title>
        <authorList>
            <person name="Kohli P."/>
            <person name="Dua A."/>
            <person name="Sangwan N."/>
            <person name="Oldach P."/>
            <person name="Khurana J.P."/>
            <person name="Lal R."/>
        </authorList>
    </citation>
    <scope>NUCLEOTIDE SEQUENCE [LARGE SCALE GENOMIC DNA]</scope>
    <source>
        <strain evidence="4 5">RL-3</strain>
    </source>
</reference>
<dbReference type="EMBL" id="AUWY01000123">
    <property type="protein sequence ID" value="EQB30314.1"/>
    <property type="molecule type" value="Genomic_DNA"/>
</dbReference>
<dbReference type="InterPro" id="IPR014562">
    <property type="entry name" value="UCP030959_TPR_rpt-cont"/>
</dbReference>
<evidence type="ECO:0000313" key="5">
    <source>
        <dbReference type="Proteomes" id="UP000015523"/>
    </source>
</evidence>
<comment type="caution">
    <text evidence="4">The sequence shown here is derived from an EMBL/GenBank/DDBJ whole genome shotgun (WGS) entry which is preliminary data.</text>
</comment>
<evidence type="ECO:0000313" key="4">
    <source>
        <dbReference type="EMBL" id="EQB30314.1"/>
    </source>
</evidence>
<keyword evidence="3" id="KW-0812">Transmembrane</keyword>
<dbReference type="AlphaFoldDB" id="T0K180"/>
<keyword evidence="2" id="KW-0175">Coiled coil</keyword>
<evidence type="ECO:0000256" key="3">
    <source>
        <dbReference type="SAM" id="Phobius"/>
    </source>
</evidence>
<evidence type="ECO:0000256" key="2">
    <source>
        <dbReference type="SAM" id="Coils"/>
    </source>
</evidence>
<keyword evidence="5" id="KW-1185">Reference proteome</keyword>